<dbReference type="PROSITE" id="PS00108">
    <property type="entry name" value="PROTEIN_KINASE_ST"/>
    <property type="match status" value="1"/>
</dbReference>
<dbReference type="SUPFAM" id="SSF56112">
    <property type="entry name" value="Protein kinase-like (PK-like)"/>
    <property type="match status" value="1"/>
</dbReference>
<dbReference type="GO" id="GO:0016020">
    <property type="term" value="C:membrane"/>
    <property type="evidence" value="ECO:0007669"/>
    <property type="project" value="TreeGrafter"/>
</dbReference>
<organism evidence="2">
    <name type="scientific">Ananas comosus var. bracteatus</name>
    <name type="common">red pineapple</name>
    <dbReference type="NCBI Taxonomy" id="296719"/>
    <lineage>
        <taxon>Eukaryota</taxon>
        <taxon>Viridiplantae</taxon>
        <taxon>Streptophyta</taxon>
        <taxon>Embryophyta</taxon>
        <taxon>Tracheophyta</taxon>
        <taxon>Spermatophyta</taxon>
        <taxon>Magnoliopsida</taxon>
        <taxon>Liliopsida</taxon>
        <taxon>Poales</taxon>
        <taxon>Bromeliaceae</taxon>
        <taxon>Bromelioideae</taxon>
        <taxon>Ananas</taxon>
    </lineage>
</organism>
<dbReference type="AlphaFoldDB" id="A0A6V7NK86"/>
<feature type="domain" description="Protein kinase" evidence="1">
    <location>
        <begin position="1"/>
        <end position="168"/>
    </location>
</feature>
<dbReference type="InterPro" id="IPR000719">
    <property type="entry name" value="Prot_kinase_dom"/>
</dbReference>
<dbReference type="PANTHER" id="PTHR48055:SF57">
    <property type="entry name" value="PROTEIN KINASE DOMAIN-CONTAINING PROTEIN"/>
    <property type="match status" value="1"/>
</dbReference>
<proteinExistence type="predicted"/>
<dbReference type="GO" id="GO:0005524">
    <property type="term" value="F:ATP binding"/>
    <property type="evidence" value="ECO:0007669"/>
    <property type="project" value="InterPro"/>
</dbReference>
<gene>
    <name evidence="2" type="ORF">CB5_LOCUS2149</name>
</gene>
<reference evidence="2" key="1">
    <citation type="submission" date="2020-07" db="EMBL/GenBank/DDBJ databases">
        <authorList>
            <person name="Lin J."/>
        </authorList>
    </citation>
    <scope>NUCLEOTIDE SEQUENCE</scope>
</reference>
<evidence type="ECO:0000313" key="2">
    <source>
        <dbReference type="EMBL" id="CAD1818938.1"/>
    </source>
</evidence>
<dbReference type="EMBL" id="LR862139">
    <property type="protein sequence ID" value="CAD1818938.1"/>
    <property type="molecule type" value="Genomic_DNA"/>
</dbReference>
<dbReference type="InterPro" id="IPR051564">
    <property type="entry name" value="LRR_receptor-like_kinase"/>
</dbReference>
<evidence type="ECO:0000259" key="1">
    <source>
        <dbReference type="PROSITE" id="PS50011"/>
    </source>
</evidence>
<protein>
    <recommendedName>
        <fullName evidence="1">Protein kinase domain-containing protein</fullName>
    </recommendedName>
</protein>
<dbReference type="PROSITE" id="PS50011">
    <property type="entry name" value="PROTEIN_KINASE_DOM"/>
    <property type="match status" value="1"/>
</dbReference>
<dbReference type="Gene3D" id="1.10.510.10">
    <property type="entry name" value="Transferase(Phosphotransferase) domain 1"/>
    <property type="match status" value="1"/>
</dbReference>
<dbReference type="InterPro" id="IPR008271">
    <property type="entry name" value="Ser/Thr_kinase_AS"/>
</dbReference>
<accession>A0A6V7NK86</accession>
<dbReference type="InterPro" id="IPR011009">
    <property type="entry name" value="Kinase-like_dom_sf"/>
</dbReference>
<dbReference type="GO" id="GO:0004672">
    <property type="term" value="F:protein kinase activity"/>
    <property type="evidence" value="ECO:0007669"/>
    <property type="project" value="InterPro"/>
</dbReference>
<dbReference type="PANTHER" id="PTHR48055">
    <property type="entry name" value="LEUCINE-RICH REPEAT RECEPTOR PROTEIN KINASE EMS1"/>
    <property type="match status" value="1"/>
</dbReference>
<sequence length="168" mass="18694">MVILSWLLLDSPSEDKHCLRCGLSIGIPSPPLHQVVVHCDIKPSNVLLDEDMNAHVGDFGIAKLLASDGKSVALTSAAGTVGYMPPEYGFMGRVSRRGDVYSYGILLLETFTRKKPTDRMFDGELNLRQWVSDAYRTRLFDILDANLFRDARADRVAAEEDHGREIDA</sequence>
<name>A0A6V7NK86_ANACO</name>
<dbReference type="Pfam" id="PF00069">
    <property type="entry name" value="Pkinase"/>
    <property type="match status" value="1"/>
</dbReference>